<sequence length="129" mass="14452">MAFESKRNDVSKFTAGAWVPMFGAEFKIARAGNPDYEQALEESGYRKAETPEEKQKALLKAVAKGILKDWRDVLAEGQPIECTTENAVAVLEENPDLLNRIIAEANDLTHYRREDIKRQAKKPQTTSGS</sequence>
<name>A0A1M2V0X8_MARNT</name>
<comment type="caution">
    <text evidence="1">The sequence shown here is derived from an EMBL/GenBank/DDBJ whole genome shotgun (WGS) entry which is preliminary data.</text>
</comment>
<dbReference type="RefSeq" id="WP_072677997.1">
    <property type="nucleotide sequence ID" value="NZ_MPKY01000001.1"/>
</dbReference>
<accession>A0A1M2V0X8</accession>
<dbReference type="OrthoDB" id="6169345at2"/>
<evidence type="ECO:0000313" key="2">
    <source>
        <dbReference type="Proteomes" id="UP000183986"/>
    </source>
</evidence>
<dbReference type="EMBL" id="MPKY01000001">
    <property type="protein sequence ID" value="OJT01234.1"/>
    <property type="molecule type" value="Genomic_DNA"/>
</dbReference>
<organism evidence="1 2">
    <name type="scientific">Marinobacter nauticus</name>
    <name type="common">Marinobacter hydrocarbonoclasticus</name>
    <name type="synonym">Marinobacter aquaeolei</name>
    <dbReference type="NCBI Taxonomy" id="2743"/>
    <lineage>
        <taxon>Bacteria</taxon>
        <taxon>Pseudomonadati</taxon>
        <taxon>Pseudomonadota</taxon>
        <taxon>Gammaproteobacteria</taxon>
        <taxon>Pseudomonadales</taxon>
        <taxon>Marinobacteraceae</taxon>
        <taxon>Marinobacter</taxon>
    </lineage>
</organism>
<protein>
    <submittedName>
        <fullName evidence="1">Uncharacterized protein</fullName>
    </submittedName>
</protein>
<proteinExistence type="predicted"/>
<evidence type="ECO:0000313" key="1">
    <source>
        <dbReference type="EMBL" id="OJT01234.1"/>
    </source>
</evidence>
<gene>
    <name evidence="1" type="ORF">BEE62_14895</name>
</gene>
<keyword evidence="2" id="KW-1185">Reference proteome</keyword>
<reference evidence="1" key="1">
    <citation type="submission" date="2016-11" db="EMBL/GenBank/DDBJ databases">
        <title>Draft Genome Sequence of Marinobacter hydrocarbonoclasticus strain STW2, a polyaromatic aromatic hydrocarbon degrading and denitrifying bacterium from rhizosphere of Seagrass Enhalus acodoides.</title>
        <authorList>
            <person name="Ling J."/>
            <person name="Dong J."/>
        </authorList>
    </citation>
    <scope>NUCLEOTIDE SEQUENCE [LARGE SCALE GENOMIC DNA]</scope>
    <source>
        <strain evidence="1">STW2</strain>
    </source>
</reference>
<dbReference type="Proteomes" id="UP000183986">
    <property type="component" value="Unassembled WGS sequence"/>
</dbReference>
<dbReference type="AlphaFoldDB" id="A0A1M2V0X8"/>